<name>E4WYP5_OIKDI</name>
<dbReference type="PANTHER" id="PTHR46052">
    <property type="entry name" value="PHOSDUCIN-LIKE PROTEIN"/>
    <property type="match status" value="1"/>
</dbReference>
<evidence type="ECO:0000313" key="5">
    <source>
        <dbReference type="Proteomes" id="UP000001307"/>
    </source>
</evidence>
<dbReference type="Gene3D" id="1.10.168.10">
    <property type="entry name" value="Phosducin, domain 2"/>
    <property type="match status" value="1"/>
</dbReference>
<dbReference type="SUPFAM" id="SSF52833">
    <property type="entry name" value="Thioredoxin-like"/>
    <property type="match status" value="1"/>
</dbReference>
<feature type="domain" description="Phosducin" evidence="3">
    <location>
        <begin position="86"/>
        <end position="232"/>
    </location>
</feature>
<dbReference type="EMBL" id="FN653019">
    <property type="protein sequence ID" value="CBY22809.1"/>
    <property type="molecule type" value="Genomic_DNA"/>
</dbReference>
<keyword evidence="5" id="KW-1185">Reference proteome</keyword>
<comment type="similarity">
    <text evidence="1">Belongs to the phosducin family.</text>
</comment>
<evidence type="ECO:0000259" key="3">
    <source>
        <dbReference type="Pfam" id="PF02114"/>
    </source>
</evidence>
<reference evidence="4" key="1">
    <citation type="journal article" date="2010" name="Science">
        <title>Plasticity of animal genome architecture unmasked by rapid evolution of a pelagic tunicate.</title>
        <authorList>
            <person name="Denoeud F."/>
            <person name="Henriet S."/>
            <person name="Mungpakdee S."/>
            <person name="Aury J.M."/>
            <person name="Da Silva C."/>
            <person name="Brinkmann H."/>
            <person name="Mikhaleva J."/>
            <person name="Olsen L.C."/>
            <person name="Jubin C."/>
            <person name="Canestro C."/>
            <person name="Bouquet J.M."/>
            <person name="Danks G."/>
            <person name="Poulain J."/>
            <person name="Campsteijn C."/>
            <person name="Adamski M."/>
            <person name="Cross I."/>
            <person name="Yadetie F."/>
            <person name="Muffato M."/>
            <person name="Louis A."/>
            <person name="Butcher S."/>
            <person name="Tsagkogeorga G."/>
            <person name="Konrad A."/>
            <person name="Singh S."/>
            <person name="Jensen M.F."/>
            <person name="Cong E.H."/>
            <person name="Eikeseth-Otteraa H."/>
            <person name="Noel B."/>
            <person name="Anthouard V."/>
            <person name="Porcel B.M."/>
            <person name="Kachouri-Lafond R."/>
            <person name="Nishino A."/>
            <person name="Ugolini M."/>
            <person name="Chourrout P."/>
            <person name="Nishida H."/>
            <person name="Aasland R."/>
            <person name="Huzurbazar S."/>
            <person name="Westhof E."/>
            <person name="Delsuc F."/>
            <person name="Lehrach H."/>
            <person name="Reinhardt R."/>
            <person name="Weissenbach J."/>
            <person name="Roy S.W."/>
            <person name="Artiguenave F."/>
            <person name="Postlethwait J.H."/>
            <person name="Manak J.R."/>
            <person name="Thompson E.M."/>
            <person name="Jaillon O."/>
            <person name="Du Pasquier L."/>
            <person name="Boudinot P."/>
            <person name="Liberles D.A."/>
            <person name="Volff J.N."/>
            <person name="Philippe H."/>
            <person name="Lenhard B."/>
            <person name="Roest Crollius H."/>
            <person name="Wincker P."/>
            <person name="Chourrout D."/>
        </authorList>
    </citation>
    <scope>NUCLEOTIDE SEQUENCE [LARGE SCALE GENOMIC DNA]</scope>
</reference>
<feature type="compositionally biased region" description="Polar residues" evidence="2">
    <location>
        <begin position="63"/>
        <end position="75"/>
    </location>
</feature>
<dbReference type="Proteomes" id="UP000001307">
    <property type="component" value="Unassembled WGS sequence"/>
</dbReference>
<dbReference type="InterPro" id="IPR024253">
    <property type="entry name" value="Phosducin_thioredoxin-like_dom"/>
</dbReference>
<gene>
    <name evidence="4" type="ORF">GSOID_T00013583001</name>
</gene>
<dbReference type="OrthoDB" id="70588at2759"/>
<dbReference type="AlphaFoldDB" id="E4WYP5"/>
<dbReference type="InterPro" id="IPR051499">
    <property type="entry name" value="Phosducin-like_reg"/>
</dbReference>
<protein>
    <recommendedName>
        <fullName evidence="3">Phosducin domain-containing protein</fullName>
    </recommendedName>
</protein>
<dbReference type="FunCoup" id="E4WYP5">
    <property type="interactions" value="109"/>
</dbReference>
<dbReference type="InterPro" id="IPR023196">
    <property type="entry name" value="Phosducin_N_dom_sf"/>
</dbReference>
<organism evidence="4">
    <name type="scientific">Oikopleura dioica</name>
    <name type="common">Tunicate</name>
    <dbReference type="NCBI Taxonomy" id="34765"/>
    <lineage>
        <taxon>Eukaryota</taxon>
        <taxon>Metazoa</taxon>
        <taxon>Chordata</taxon>
        <taxon>Tunicata</taxon>
        <taxon>Appendicularia</taxon>
        <taxon>Copelata</taxon>
        <taxon>Oikopleuridae</taxon>
        <taxon>Oikopleura</taxon>
    </lineage>
</organism>
<accession>E4WYP5</accession>
<evidence type="ECO:0000256" key="1">
    <source>
        <dbReference type="ARBA" id="ARBA00009686"/>
    </source>
</evidence>
<evidence type="ECO:0000256" key="2">
    <source>
        <dbReference type="SAM" id="MobiDB-lite"/>
    </source>
</evidence>
<sequence>MALSLDDRLLGEKVQCFISDDEDDEKVQDGDVPLKNVATQQHNPQAPQTGPKGVINDYKEYQKTGSTPGQITPTDVETDEHSDLSDLDDDEAFEEYRQQRFNEMLLTQAVITTTETRSKAIYDLDADNYVEQQESSGNVVTLLYDSADQNSKVMQKAIAHLAKQLPHVKFCRAERRILSTQANIDLLSQRGLPCLIGNYDGIQVGAIVWPEIVNELGEEFLPEHLFSLLRERDFL</sequence>
<proteinExistence type="inferred from homology"/>
<dbReference type="InterPro" id="IPR036249">
    <property type="entry name" value="Thioredoxin-like_sf"/>
</dbReference>
<dbReference type="Pfam" id="PF02114">
    <property type="entry name" value="Phosducin"/>
    <property type="match status" value="1"/>
</dbReference>
<feature type="region of interest" description="Disordered" evidence="2">
    <location>
        <begin position="19"/>
        <end position="83"/>
    </location>
</feature>
<evidence type="ECO:0000313" key="4">
    <source>
        <dbReference type="EMBL" id="CBY22809.1"/>
    </source>
</evidence>
<dbReference type="PANTHER" id="PTHR46052:SF1">
    <property type="entry name" value="PHOSDUCIN-LIKE PROTEIN"/>
    <property type="match status" value="1"/>
</dbReference>
<feature type="compositionally biased region" description="Polar residues" evidence="2">
    <location>
        <begin position="37"/>
        <end position="48"/>
    </location>
</feature>
<dbReference type="Gene3D" id="3.40.30.10">
    <property type="entry name" value="Glutaredoxin"/>
    <property type="match status" value="1"/>
</dbReference>
<dbReference type="InParanoid" id="E4WYP5"/>